<feature type="compositionally biased region" description="Basic and acidic residues" evidence="1">
    <location>
        <begin position="35"/>
        <end position="45"/>
    </location>
</feature>
<feature type="non-terminal residue" evidence="2">
    <location>
        <position position="1"/>
    </location>
</feature>
<feature type="region of interest" description="Disordered" evidence="1">
    <location>
        <begin position="13"/>
        <end position="47"/>
    </location>
</feature>
<evidence type="ECO:0000313" key="2">
    <source>
        <dbReference type="EMBL" id="KAG5456429.1"/>
    </source>
</evidence>
<evidence type="ECO:0000313" key="3">
    <source>
        <dbReference type="Proteomes" id="UP000673691"/>
    </source>
</evidence>
<comment type="caution">
    <text evidence="2">The sequence shown here is derived from an EMBL/GenBank/DDBJ whole genome shotgun (WGS) entry which is preliminary data.</text>
</comment>
<name>A0A8H8DF87_9FUNG</name>
<accession>A0A8H8DF87</accession>
<organism evidence="2 3">
    <name type="scientific">Olpidium bornovanus</name>
    <dbReference type="NCBI Taxonomy" id="278681"/>
    <lineage>
        <taxon>Eukaryota</taxon>
        <taxon>Fungi</taxon>
        <taxon>Fungi incertae sedis</taxon>
        <taxon>Olpidiomycota</taxon>
        <taxon>Olpidiomycotina</taxon>
        <taxon>Olpidiomycetes</taxon>
        <taxon>Olpidiales</taxon>
        <taxon>Olpidiaceae</taxon>
        <taxon>Olpidium</taxon>
    </lineage>
</organism>
<keyword evidence="3" id="KW-1185">Reference proteome</keyword>
<dbReference type="AlphaFoldDB" id="A0A8H8DF87"/>
<gene>
    <name evidence="2" type="ORF">BJ554DRAFT_3833</name>
</gene>
<protein>
    <submittedName>
        <fullName evidence="2">Uncharacterized protein</fullName>
    </submittedName>
</protein>
<evidence type="ECO:0000256" key="1">
    <source>
        <dbReference type="SAM" id="MobiDB-lite"/>
    </source>
</evidence>
<dbReference type="Proteomes" id="UP000673691">
    <property type="component" value="Unassembled WGS sequence"/>
</dbReference>
<reference evidence="2 3" key="1">
    <citation type="journal article" name="Sci. Rep.">
        <title>Genome-scale phylogenetic analyses confirm Olpidium as the closest living zoosporic fungus to the non-flagellated, terrestrial fungi.</title>
        <authorList>
            <person name="Chang Y."/>
            <person name="Rochon D."/>
            <person name="Sekimoto S."/>
            <person name="Wang Y."/>
            <person name="Chovatia M."/>
            <person name="Sandor L."/>
            <person name="Salamov A."/>
            <person name="Grigoriev I.V."/>
            <person name="Stajich J.E."/>
            <person name="Spatafora J.W."/>
        </authorList>
    </citation>
    <scope>NUCLEOTIDE SEQUENCE [LARGE SCALE GENOMIC DNA]</scope>
    <source>
        <strain evidence="2">S191</strain>
    </source>
</reference>
<dbReference type="EMBL" id="JAEFCI010011762">
    <property type="protein sequence ID" value="KAG5456429.1"/>
    <property type="molecule type" value="Genomic_DNA"/>
</dbReference>
<proteinExistence type="predicted"/>
<sequence length="83" mass="8953">LVSTAECACKTALSCPSNPAEFPSEAEVSQQPGDPRQEGQDEGVRRAGVRTVTVQFTKGKCLFQEKNISAYGSSLGRSERVYI</sequence>